<keyword evidence="4" id="KW-1185">Reference proteome</keyword>
<gene>
    <name evidence="3" type="ORF">HUT08_04230</name>
</gene>
<evidence type="ECO:0000313" key="4">
    <source>
        <dbReference type="Proteomes" id="UP000509303"/>
    </source>
</evidence>
<sequence>MIFFRTHAVRITAVLAALVPLLVALFPDIDWYGLAAVIAALLGVGEVAQRVENGKTREALHEPYPNVAPTELHRQLDGSDHQLSGRQVDGPRCVR</sequence>
<feature type="region of interest" description="Disordered" evidence="1">
    <location>
        <begin position="75"/>
        <end position="95"/>
    </location>
</feature>
<keyword evidence="2" id="KW-0472">Membrane</keyword>
<organism evidence="3 4">
    <name type="scientific">Streptomyces buecherae</name>
    <dbReference type="NCBI Taxonomy" id="2763006"/>
    <lineage>
        <taxon>Bacteria</taxon>
        <taxon>Bacillati</taxon>
        <taxon>Actinomycetota</taxon>
        <taxon>Actinomycetes</taxon>
        <taxon>Kitasatosporales</taxon>
        <taxon>Streptomycetaceae</taxon>
        <taxon>Streptomyces</taxon>
    </lineage>
</organism>
<feature type="transmembrane region" description="Helical" evidence="2">
    <location>
        <begin position="31"/>
        <end position="48"/>
    </location>
</feature>
<dbReference type="EMBL" id="CP054929">
    <property type="protein sequence ID" value="QKW48880.1"/>
    <property type="molecule type" value="Genomic_DNA"/>
</dbReference>
<feature type="transmembrane region" description="Helical" evidence="2">
    <location>
        <begin position="7"/>
        <end position="25"/>
    </location>
</feature>
<reference evidence="3 4" key="1">
    <citation type="submission" date="2020-06" db="EMBL/GenBank/DDBJ databases">
        <title>Genome mining for natural products.</title>
        <authorList>
            <person name="Zhang B."/>
            <person name="Shi J."/>
            <person name="Ge H."/>
        </authorList>
    </citation>
    <scope>NUCLEOTIDE SEQUENCE [LARGE SCALE GENOMIC DNA]</scope>
    <source>
        <strain evidence="3 4">NA00687</strain>
    </source>
</reference>
<evidence type="ECO:0000313" key="3">
    <source>
        <dbReference type="EMBL" id="QKW48880.1"/>
    </source>
</evidence>
<name>A0A7H8N380_9ACTN</name>
<keyword evidence="2" id="KW-0812">Transmembrane</keyword>
<keyword evidence="2" id="KW-1133">Transmembrane helix</keyword>
<evidence type="ECO:0000256" key="1">
    <source>
        <dbReference type="SAM" id="MobiDB-lite"/>
    </source>
</evidence>
<accession>A0A7H8N380</accession>
<dbReference type="AlphaFoldDB" id="A0A7H8N380"/>
<evidence type="ECO:0000256" key="2">
    <source>
        <dbReference type="SAM" id="Phobius"/>
    </source>
</evidence>
<protein>
    <submittedName>
        <fullName evidence="3">Uncharacterized protein</fullName>
    </submittedName>
</protein>
<dbReference type="Proteomes" id="UP000509303">
    <property type="component" value="Chromosome"/>
</dbReference>
<dbReference type="RefSeq" id="WP_176160612.1">
    <property type="nucleotide sequence ID" value="NZ_CP054929.1"/>
</dbReference>
<proteinExistence type="predicted"/>